<reference evidence="3 4" key="1">
    <citation type="submission" date="2014-02" db="EMBL/GenBank/DDBJ databases">
        <title>Whole genome shotgun sequence of Rhodococcus wratislaviensis NBRC 100605.</title>
        <authorList>
            <person name="Hosoyama A."/>
            <person name="Tsuchikane K."/>
            <person name="Yoshida I."/>
            <person name="Ohji S."/>
            <person name="Ichikawa N."/>
            <person name="Yamazoe A."/>
            <person name="Fujita N."/>
        </authorList>
    </citation>
    <scope>NUCLEOTIDE SEQUENCE [LARGE SCALE GENOMIC DNA]</scope>
    <source>
        <strain evidence="3 4">NBRC 100605</strain>
    </source>
</reference>
<dbReference type="InterPro" id="IPR050237">
    <property type="entry name" value="ATP-dep_AMP-bd_enzyme"/>
</dbReference>
<name>X0PXQ0_RHOWR</name>
<keyword evidence="4" id="KW-1185">Reference proteome</keyword>
<comment type="caution">
    <text evidence="3">The sequence shown here is derived from an EMBL/GenBank/DDBJ whole genome shotgun (WGS) entry which is preliminary data.</text>
</comment>
<accession>X0PXQ0</accession>
<dbReference type="InterPro" id="IPR042099">
    <property type="entry name" value="ANL_N_sf"/>
</dbReference>
<dbReference type="Gene3D" id="3.40.50.12780">
    <property type="entry name" value="N-terminal domain of ligase-like"/>
    <property type="match status" value="1"/>
</dbReference>
<dbReference type="SUPFAM" id="SSF56801">
    <property type="entry name" value="Acetyl-CoA synthetase-like"/>
    <property type="match status" value="1"/>
</dbReference>
<dbReference type="RefSeq" id="WP_063748195.1">
    <property type="nucleotide sequence ID" value="NZ_BAWF01000006.1"/>
</dbReference>
<organism evidence="3 4">
    <name type="scientific">Rhodococcus wratislaviensis NBRC 100605</name>
    <dbReference type="NCBI Taxonomy" id="1219028"/>
    <lineage>
        <taxon>Bacteria</taxon>
        <taxon>Bacillati</taxon>
        <taxon>Actinomycetota</taxon>
        <taxon>Actinomycetes</taxon>
        <taxon>Mycobacteriales</taxon>
        <taxon>Nocardiaceae</taxon>
        <taxon>Rhodococcus</taxon>
    </lineage>
</organism>
<sequence length="531" mass="55568">MNSGAGGVLPSVGPGEILPFSAARHPDKIALVVGDTCLTYQELDRMSDAVAASLRSRGIGARDVCSLYAQNCWEWIVAYHGILKAGAIVNPVNVMLTGPELAFVLSDCEAEALFFGASQAATVANVLGEMSALELVCQLAGDVGEGIGAVTFTELLTAPIDAAPAGNPAPGPADLCSIGYTSGTTGHPKGAMQSQRSVLLNCALTATMHGRNSDDVVVTALPSAHVYGNVAVNSTFLAGGTVVLMERFDAGEALLLLEGDRATLFEGVPAMYSMMLAHPTFETTDLSNLRASTIGGQTFSPELLDRWQTRAPGPMLELWGMTELSGLGTTHAVHAPPVAGSIGVALPGLEIKIGAIDGTEGGVPTGEHGELLVRGPLVMLGYYGRPDTTAEALTDDGWLRTGDVAYVDETGHYFIVDRLKDMIVTAGYNVYPAEIERVIGAHPDVALVAVGGRPDPVKGEIAVAYVVPAPAAQLLPEDIIEHCRAHLAAYKRPREVVFVDALPTTSSGKLMRRKLADLEVADSDQGVVHAR</sequence>
<evidence type="ECO:0000313" key="3">
    <source>
        <dbReference type="EMBL" id="GAF43127.1"/>
    </source>
</evidence>
<keyword evidence="3" id="KW-0436">Ligase</keyword>
<dbReference type="Gene3D" id="3.30.300.30">
    <property type="match status" value="1"/>
</dbReference>
<dbReference type="EMBL" id="BAWF01000006">
    <property type="protein sequence ID" value="GAF43127.1"/>
    <property type="molecule type" value="Genomic_DNA"/>
</dbReference>
<evidence type="ECO:0000259" key="2">
    <source>
        <dbReference type="Pfam" id="PF13193"/>
    </source>
</evidence>
<evidence type="ECO:0000313" key="4">
    <source>
        <dbReference type="Proteomes" id="UP000019491"/>
    </source>
</evidence>
<dbReference type="AlphaFoldDB" id="X0PXQ0"/>
<dbReference type="Pfam" id="PF13193">
    <property type="entry name" value="AMP-binding_C"/>
    <property type="match status" value="1"/>
</dbReference>
<dbReference type="GO" id="GO:0016878">
    <property type="term" value="F:acid-thiol ligase activity"/>
    <property type="evidence" value="ECO:0007669"/>
    <property type="project" value="UniProtKB-ARBA"/>
</dbReference>
<feature type="domain" description="AMP-dependent synthetase/ligase" evidence="1">
    <location>
        <begin position="21"/>
        <end position="383"/>
    </location>
</feature>
<dbReference type="PANTHER" id="PTHR43767:SF1">
    <property type="entry name" value="NONRIBOSOMAL PEPTIDE SYNTHASE PES1 (EUROFUNG)-RELATED"/>
    <property type="match status" value="1"/>
</dbReference>
<dbReference type="InterPro" id="IPR000873">
    <property type="entry name" value="AMP-dep_synth/lig_dom"/>
</dbReference>
<dbReference type="InterPro" id="IPR025110">
    <property type="entry name" value="AMP-bd_C"/>
</dbReference>
<protein>
    <submittedName>
        <fullName evidence="3">Putative fatty-acid--CoA ligase</fullName>
    </submittedName>
</protein>
<gene>
    <name evidence="3" type="ORF">RW1_006_00190</name>
</gene>
<dbReference type="PANTHER" id="PTHR43767">
    <property type="entry name" value="LONG-CHAIN-FATTY-ACID--COA LIGASE"/>
    <property type="match status" value="1"/>
</dbReference>
<proteinExistence type="predicted"/>
<dbReference type="InterPro" id="IPR020845">
    <property type="entry name" value="AMP-binding_CS"/>
</dbReference>
<dbReference type="PROSITE" id="PS00455">
    <property type="entry name" value="AMP_BINDING"/>
    <property type="match status" value="1"/>
</dbReference>
<dbReference type="InterPro" id="IPR045851">
    <property type="entry name" value="AMP-bd_C_sf"/>
</dbReference>
<feature type="domain" description="AMP-binding enzyme C-terminal" evidence="2">
    <location>
        <begin position="434"/>
        <end position="509"/>
    </location>
</feature>
<dbReference type="Proteomes" id="UP000019491">
    <property type="component" value="Unassembled WGS sequence"/>
</dbReference>
<dbReference type="Pfam" id="PF00501">
    <property type="entry name" value="AMP-binding"/>
    <property type="match status" value="1"/>
</dbReference>
<evidence type="ECO:0000259" key="1">
    <source>
        <dbReference type="Pfam" id="PF00501"/>
    </source>
</evidence>